<dbReference type="SMART" id="SM00184">
    <property type="entry name" value="RING"/>
    <property type="match status" value="1"/>
</dbReference>
<evidence type="ECO:0000256" key="3">
    <source>
        <dbReference type="ARBA" id="ARBA00022723"/>
    </source>
</evidence>
<organism evidence="10 11">
    <name type="scientific">Mycena sanguinolenta</name>
    <dbReference type="NCBI Taxonomy" id="230812"/>
    <lineage>
        <taxon>Eukaryota</taxon>
        <taxon>Fungi</taxon>
        <taxon>Dikarya</taxon>
        <taxon>Basidiomycota</taxon>
        <taxon>Agaricomycotina</taxon>
        <taxon>Agaricomycetes</taxon>
        <taxon>Agaricomycetidae</taxon>
        <taxon>Agaricales</taxon>
        <taxon>Marasmiineae</taxon>
        <taxon>Mycenaceae</taxon>
        <taxon>Mycena</taxon>
    </lineage>
</organism>
<evidence type="ECO:0000313" key="10">
    <source>
        <dbReference type="EMBL" id="KAF7375315.1"/>
    </source>
</evidence>
<sequence length="203" mass="23068">MLEFERTWQEVEDEAREREDILIGGPMHWATRHNTTTVLKTALYRDWATTESAPRCPVCFDEYEWLDPVMKLPDCGHWLHTKCLEQWLRSANTCPLCRQHVTRNALLPLLALRVLVSIVQETSINLALQDELEEGGPLLVFRALILIVQATGIMMNLGLQDADPRIVLPSMTSSIEQTTILMNTVLQDADPRLVLLAPISVIK</sequence>
<evidence type="ECO:0000256" key="4">
    <source>
        <dbReference type="ARBA" id="ARBA00022771"/>
    </source>
</evidence>
<comment type="subcellular location">
    <subcellularLocation>
        <location evidence="1">Membrane</location>
    </subcellularLocation>
</comment>
<keyword evidence="3" id="KW-0479">Metal-binding</keyword>
<dbReference type="Proteomes" id="UP000623467">
    <property type="component" value="Unassembled WGS sequence"/>
</dbReference>
<protein>
    <submittedName>
        <fullName evidence="10">Ring u-box domain-containing protein</fullName>
    </submittedName>
</protein>
<dbReference type="GO" id="GO:0008270">
    <property type="term" value="F:zinc ion binding"/>
    <property type="evidence" value="ECO:0007669"/>
    <property type="project" value="UniProtKB-KW"/>
</dbReference>
<keyword evidence="11" id="KW-1185">Reference proteome</keyword>
<evidence type="ECO:0000256" key="6">
    <source>
        <dbReference type="ARBA" id="ARBA00022989"/>
    </source>
</evidence>
<dbReference type="AlphaFoldDB" id="A0A8H6ZA56"/>
<dbReference type="Pfam" id="PF13639">
    <property type="entry name" value="zf-RING_2"/>
    <property type="match status" value="1"/>
</dbReference>
<keyword evidence="4 8" id="KW-0863">Zinc-finger</keyword>
<keyword evidence="6" id="KW-1133">Transmembrane helix</keyword>
<comment type="caution">
    <text evidence="10">The sequence shown here is derived from an EMBL/GenBank/DDBJ whole genome shotgun (WGS) entry which is preliminary data.</text>
</comment>
<evidence type="ECO:0000256" key="1">
    <source>
        <dbReference type="ARBA" id="ARBA00004370"/>
    </source>
</evidence>
<dbReference type="PROSITE" id="PS50089">
    <property type="entry name" value="ZF_RING_2"/>
    <property type="match status" value="1"/>
</dbReference>
<evidence type="ECO:0000256" key="8">
    <source>
        <dbReference type="PROSITE-ProRule" id="PRU00175"/>
    </source>
</evidence>
<evidence type="ECO:0000256" key="5">
    <source>
        <dbReference type="ARBA" id="ARBA00022833"/>
    </source>
</evidence>
<name>A0A8H6ZA56_9AGAR</name>
<dbReference type="InterPro" id="IPR001841">
    <property type="entry name" value="Znf_RING"/>
</dbReference>
<dbReference type="GO" id="GO:0016020">
    <property type="term" value="C:membrane"/>
    <property type="evidence" value="ECO:0007669"/>
    <property type="project" value="UniProtKB-SubCell"/>
</dbReference>
<evidence type="ECO:0000259" key="9">
    <source>
        <dbReference type="PROSITE" id="PS50089"/>
    </source>
</evidence>
<evidence type="ECO:0000313" key="11">
    <source>
        <dbReference type="Proteomes" id="UP000623467"/>
    </source>
</evidence>
<evidence type="ECO:0000256" key="2">
    <source>
        <dbReference type="ARBA" id="ARBA00022692"/>
    </source>
</evidence>
<keyword evidence="7" id="KW-0472">Membrane</keyword>
<dbReference type="Gene3D" id="3.30.40.10">
    <property type="entry name" value="Zinc/RING finger domain, C3HC4 (zinc finger)"/>
    <property type="match status" value="1"/>
</dbReference>
<evidence type="ECO:0000256" key="7">
    <source>
        <dbReference type="ARBA" id="ARBA00023136"/>
    </source>
</evidence>
<keyword evidence="5" id="KW-0862">Zinc</keyword>
<gene>
    <name evidence="10" type="ORF">MSAN_00418400</name>
</gene>
<proteinExistence type="predicted"/>
<accession>A0A8H6ZA56</accession>
<dbReference type="OrthoDB" id="8062037at2759"/>
<reference evidence="10" key="1">
    <citation type="submission" date="2020-05" db="EMBL/GenBank/DDBJ databases">
        <title>Mycena genomes resolve the evolution of fungal bioluminescence.</title>
        <authorList>
            <person name="Tsai I.J."/>
        </authorList>
    </citation>
    <scope>NUCLEOTIDE SEQUENCE</scope>
    <source>
        <strain evidence="10">160909Yilan</strain>
    </source>
</reference>
<dbReference type="EMBL" id="JACAZH010000002">
    <property type="protein sequence ID" value="KAF7375315.1"/>
    <property type="molecule type" value="Genomic_DNA"/>
</dbReference>
<dbReference type="PANTHER" id="PTHR46539:SF1">
    <property type="entry name" value="E3 UBIQUITIN-PROTEIN LIGASE ATL42"/>
    <property type="match status" value="1"/>
</dbReference>
<dbReference type="SUPFAM" id="SSF57850">
    <property type="entry name" value="RING/U-box"/>
    <property type="match status" value="1"/>
</dbReference>
<feature type="domain" description="RING-type" evidence="9">
    <location>
        <begin position="56"/>
        <end position="98"/>
    </location>
</feature>
<dbReference type="InterPro" id="IPR013083">
    <property type="entry name" value="Znf_RING/FYVE/PHD"/>
</dbReference>
<dbReference type="PANTHER" id="PTHR46539">
    <property type="entry name" value="E3 UBIQUITIN-PROTEIN LIGASE ATL42"/>
    <property type="match status" value="1"/>
</dbReference>
<keyword evidence="2" id="KW-0812">Transmembrane</keyword>